<organism evidence="2 3">
    <name type="scientific">Flavobacterium rhizophilum</name>
    <dbReference type="NCBI Taxonomy" id="3163296"/>
    <lineage>
        <taxon>Bacteria</taxon>
        <taxon>Pseudomonadati</taxon>
        <taxon>Bacteroidota</taxon>
        <taxon>Flavobacteriia</taxon>
        <taxon>Flavobacteriales</taxon>
        <taxon>Flavobacteriaceae</taxon>
        <taxon>Flavobacterium</taxon>
    </lineage>
</organism>
<dbReference type="RefSeq" id="WP_408073999.1">
    <property type="nucleotide sequence ID" value="NZ_JBELQB010000003.1"/>
</dbReference>
<dbReference type="Proteomes" id="UP001629059">
    <property type="component" value="Unassembled WGS sequence"/>
</dbReference>
<keyword evidence="1" id="KW-1133">Transmembrane helix</keyword>
<keyword evidence="1" id="KW-0472">Membrane</keyword>
<keyword evidence="3" id="KW-1185">Reference proteome</keyword>
<proteinExistence type="predicted"/>
<evidence type="ECO:0008006" key="4">
    <source>
        <dbReference type="Google" id="ProtNLM"/>
    </source>
</evidence>
<feature type="transmembrane region" description="Helical" evidence="1">
    <location>
        <begin position="7"/>
        <end position="29"/>
    </location>
</feature>
<feature type="transmembrane region" description="Helical" evidence="1">
    <location>
        <begin position="44"/>
        <end position="62"/>
    </location>
</feature>
<comment type="caution">
    <text evidence="2">The sequence shown here is derived from an EMBL/GenBank/DDBJ whole genome shotgun (WGS) entry which is preliminary data.</text>
</comment>
<reference evidence="2 3" key="1">
    <citation type="submission" date="2024-06" db="EMBL/GenBank/DDBJ databases">
        <authorList>
            <person name="Kaempfer P."/>
            <person name="Viver T."/>
        </authorList>
    </citation>
    <scope>NUCLEOTIDE SEQUENCE [LARGE SCALE GENOMIC DNA]</scope>
    <source>
        <strain evidence="2 3">ST-75</strain>
    </source>
</reference>
<name>A0ABW8YCN0_9FLAO</name>
<dbReference type="EMBL" id="JBELQB010000003">
    <property type="protein sequence ID" value="MFL9836973.1"/>
    <property type="molecule type" value="Genomic_DNA"/>
</dbReference>
<evidence type="ECO:0000313" key="3">
    <source>
        <dbReference type="Proteomes" id="UP001629059"/>
    </source>
</evidence>
<keyword evidence="1" id="KW-0812">Transmembrane</keyword>
<accession>A0ABW8YCN0</accession>
<evidence type="ECO:0000256" key="1">
    <source>
        <dbReference type="SAM" id="Phobius"/>
    </source>
</evidence>
<sequence>MDFVMEIVFEFIAGFLFIYPGAFLRWVFFGRKQKLDSYIQKGNAYNFIISFSLILGLGLLITKLF</sequence>
<evidence type="ECO:0000313" key="2">
    <source>
        <dbReference type="EMBL" id="MFL9836973.1"/>
    </source>
</evidence>
<protein>
    <recommendedName>
        <fullName evidence="4">LysE type translocator</fullName>
    </recommendedName>
</protein>
<gene>
    <name evidence="2" type="ORF">ABS768_05645</name>
</gene>